<accession>A0A249MXQ2</accession>
<proteinExistence type="predicted"/>
<dbReference type="RefSeq" id="WP_095687272.1">
    <property type="nucleotide sequence ID" value="NZ_JBHRXO010000096.1"/>
</dbReference>
<dbReference type="InterPro" id="IPR052155">
    <property type="entry name" value="Biofilm_reg_signaling"/>
</dbReference>
<evidence type="ECO:0000259" key="2">
    <source>
        <dbReference type="PROSITE" id="PS50883"/>
    </source>
</evidence>
<dbReference type="SMART" id="SM00267">
    <property type="entry name" value="GGDEF"/>
    <property type="match status" value="1"/>
</dbReference>
<protein>
    <submittedName>
        <fullName evidence="4">GGDEF-domain containing protein</fullName>
    </submittedName>
</protein>
<dbReference type="InterPro" id="IPR029787">
    <property type="entry name" value="Nucleotide_cyclase"/>
</dbReference>
<dbReference type="CDD" id="cd01949">
    <property type="entry name" value="GGDEF"/>
    <property type="match status" value="1"/>
</dbReference>
<dbReference type="NCBIfam" id="TIGR00254">
    <property type="entry name" value="GGDEF"/>
    <property type="match status" value="1"/>
</dbReference>
<reference evidence="4 5" key="1">
    <citation type="submission" date="2017-08" db="EMBL/GenBank/DDBJ databases">
        <title>Whole Genome Sequence of Sphingobium hydrophobicum C1: Insights into Adaption to the Electronic-waste Contaminated Sediment.</title>
        <authorList>
            <person name="Song D."/>
            <person name="Chen X."/>
            <person name="Xu M."/>
        </authorList>
    </citation>
    <scope>NUCLEOTIDE SEQUENCE [LARGE SCALE GENOMIC DNA]</scope>
    <source>
        <strain evidence="4 5">C1</strain>
    </source>
</reference>
<dbReference type="Pfam" id="PF00563">
    <property type="entry name" value="EAL"/>
    <property type="match status" value="1"/>
</dbReference>
<dbReference type="CDD" id="cd01948">
    <property type="entry name" value="EAL"/>
    <property type="match status" value="1"/>
</dbReference>
<dbReference type="KEGG" id="shyd:CJD35_16785"/>
<dbReference type="PROSITE" id="PS50883">
    <property type="entry name" value="EAL"/>
    <property type="match status" value="1"/>
</dbReference>
<dbReference type="Pfam" id="PF00990">
    <property type="entry name" value="GGDEF"/>
    <property type="match status" value="1"/>
</dbReference>
<feature type="transmembrane region" description="Helical" evidence="1">
    <location>
        <begin position="171"/>
        <end position="193"/>
    </location>
</feature>
<dbReference type="AlphaFoldDB" id="A0A249MXQ2"/>
<evidence type="ECO:0000313" key="4">
    <source>
        <dbReference type="EMBL" id="ASY46150.1"/>
    </source>
</evidence>
<keyword evidence="1" id="KW-0472">Membrane</keyword>
<dbReference type="InterPro" id="IPR001633">
    <property type="entry name" value="EAL_dom"/>
</dbReference>
<dbReference type="SUPFAM" id="SSF55073">
    <property type="entry name" value="Nucleotide cyclase"/>
    <property type="match status" value="1"/>
</dbReference>
<dbReference type="PANTHER" id="PTHR44757:SF2">
    <property type="entry name" value="BIOFILM ARCHITECTURE MAINTENANCE PROTEIN MBAA"/>
    <property type="match status" value="1"/>
</dbReference>
<name>A0A249MXQ2_SPHXE</name>
<dbReference type="Gene3D" id="3.30.70.270">
    <property type="match status" value="1"/>
</dbReference>
<dbReference type="Gene3D" id="3.20.20.450">
    <property type="entry name" value="EAL domain"/>
    <property type="match status" value="1"/>
</dbReference>
<feature type="transmembrane region" description="Helical" evidence="1">
    <location>
        <begin position="53"/>
        <end position="75"/>
    </location>
</feature>
<keyword evidence="1" id="KW-0812">Transmembrane</keyword>
<evidence type="ECO:0000313" key="5">
    <source>
        <dbReference type="Proteomes" id="UP000217141"/>
    </source>
</evidence>
<keyword evidence="1" id="KW-1133">Transmembrane helix</keyword>
<feature type="transmembrane region" description="Helical" evidence="1">
    <location>
        <begin position="147"/>
        <end position="165"/>
    </location>
</feature>
<dbReference type="InterPro" id="IPR043128">
    <property type="entry name" value="Rev_trsase/Diguanyl_cyclase"/>
</dbReference>
<evidence type="ECO:0000256" key="1">
    <source>
        <dbReference type="SAM" id="Phobius"/>
    </source>
</evidence>
<dbReference type="PROSITE" id="PS50887">
    <property type="entry name" value="GGDEF"/>
    <property type="match status" value="1"/>
</dbReference>
<gene>
    <name evidence="4" type="ORF">CJD35_16785</name>
</gene>
<dbReference type="SMART" id="SM00052">
    <property type="entry name" value="EAL"/>
    <property type="match status" value="1"/>
</dbReference>
<feature type="domain" description="GGDEF" evidence="3">
    <location>
        <begin position="253"/>
        <end position="385"/>
    </location>
</feature>
<organism evidence="4 5">
    <name type="scientific">Sphingobium xenophagum</name>
    <dbReference type="NCBI Taxonomy" id="121428"/>
    <lineage>
        <taxon>Bacteria</taxon>
        <taxon>Pseudomonadati</taxon>
        <taxon>Pseudomonadota</taxon>
        <taxon>Alphaproteobacteria</taxon>
        <taxon>Sphingomonadales</taxon>
        <taxon>Sphingomonadaceae</taxon>
        <taxon>Sphingobium</taxon>
    </lineage>
</organism>
<dbReference type="InterPro" id="IPR000160">
    <property type="entry name" value="GGDEF_dom"/>
</dbReference>
<dbReference type="SUPFAM" id="SSF141868">
    <property type="entry name" value="EAL domain-like"/>
    <property type="match status" value="1"/>
</dbReference>
<dbReference type="Proteomes" id="UP000217141">
    <property type="component" value="Chromosome II"/>
</dbReference>
<sequence>MSALAGLFKLDTDDRDLLRAQFQSFSKQMPLLYIILIFNAVAIWVDFFRPDMIFKTAITPLFICTLALTRAIWWMRQSRGDNFTDEQIAGYIKRTCTLAVIMTLAFELWCIWIYDGGSAYARGHLTFFLALTQVSCVFCLMSLRAAAMRVAVVSTLSFVMFFSWADEGRMLVEAVVLGFVGAGMMVVTHRYNLDFSQLVRSERDLRGRQAETEQLSEENRRIALTDALSELPNRRQLLAQLDVVEGRQSQVADGLAVIFIDLDGFKDINDMHGHQAGDCLIRSLSERLRALCPPFAMLARVGGDEFVILIETPGALGVAAEIAQRVNEEVSLPILVDRHILQVGASIGLAGNGDLVSAHELLRRADTAMYHVKMSGKGEIAVYDAAFEQGRLHRLEIEQQIGEGLAKRQFDVFYQPVVDANTRAIVAVEALIRWPRRPAGPIDTQQVIEIAELTGQIHPLGLFVLDRACRDILSWDNVKLSVNVSPAQFRDPGFERQILHVLEQTKFPPHRLQLEITEGYLLTHPENAIRAIKAFKAMGISIALDDFGTGFTSIHYLRSYGFSHVKIDKSLLAGLPHDKRATLLVTGAINLARGLDMRVVAEGVEHEEQAAILSASGCDELQGYLFGKPMPVSDILTMYIASADRDARQTPRLRSA</sequence>
<dbReference type="PANTHER" id="PTHR44757">
    <property type="entry name" value="DIGUANYLATE CYCLASE DGCP"/>
    <property type="match status" value="1"/>
</dbReference>
<dbReference type="EMBL" id="CP022746">
    <property type="protein sequence ID" value="ASY46150.1"/>
    <property type="molecule type" value="Genomic_DNA"/>
</dbReference>
<feature type="transmembrane region" description="Helical" evidence="1">
    <location>
        <begin position="96"/>
        <end position="114"/>
    </location>
</feature>
<evidence type="ECO:0000259" key="3">
    <source>
        <dbReference type="PROSITE" id="PS50887"/>
    </source>
</evidence>
<feature type="transmembrane region" description="Helical" evidence="1">
    <location>
        <begin position="29"/>
        <end position="47"/>
    </location>
</feature>
<feature type="domain" description="EAL" evidence="2">
    <location>
        <begin position="394"/>
        <end position="643"/>
    </location>
</feature>
<dbReference type="InterPro" id="IPR035919">
    <property type="entry name" value="EAL_sf"/>
</dbReference>